<protein>
    <submittedName>
        <fullName evidence="3">D amino acid oxidase (DAO) family protein</fullName>
    </submittedName>
</protein>
<keyword evidence="4" id="KW-1185">Reference proteome</keyword>
<gene>
    <name evidence="3" type="ordered locus">PHZ_c2245</name>
</gene>
<evidence type="ECO:0000313" key="3">
    <source>
        <dbReference type="EMBL" id="ACG78655.1"/>
    </source>
</evidence>
<dbReference type="KEGG" id="pzu:PHZ_c2245"/>
<reference evidence="3 4" key="1">
    <citation type="journal article" date="2008" name="BMC Genomics">
        <title>Complete genome of Phenylobacterium zucineum - a novel facultative intracellular bacterium isolated from human erythroleukemia cell line K562.</title>
        <authorList>
            <person name="Luo Y."/>
            <person name="Xu X."/>
            <person name="Ding Z."/>
            <person name="Liu Z."/>
            <person name="Zhang B."/>
            <person name="Yan Z."/>
            <person name="Sun J."/>
            <person name="Hu S."/>
            <person name="Hu X."/>
        </authorList>
    </citation>
    <scope>NUCLEOTIDE SEQUENCE [LARGE SCALE GENOMIC DNA]</scope>
    <source>
        <strain evidence="3 4">HLK1</strain>
    </source>
</reference>
<organism evidence="3 4">
    <name type="scientific">Phenylobacterium zucineum (strain HLK1)</name>
    <dbReference type="NCBI Taxonomy" id="450851"/>
    <lineage>
        <taxon>Bacteria</taxon>
        <taxon>Pseudomonadati</taxon>
        <taxon>Pseudomonadota</taxon>
        <taxon>Alphaproteobacteria</taxon>
        <taxon>Caulobacterales</taxon>
        <taxon>Caulobacteraceae</taxon>
        <taxon>Phenylobacterium</taxon>
    </lineage>
</organism>
<evidence type="ECO:0000256" key="1">
    <source>
        <dbReference type="ARBA" id="ARBA00023002"/>
    </source>
</evidence>
<dbReference type="Pfam" id="PF01266">
    <property type="entry name" value="DAO"/>
    <property type="match status" value="1"/>
</dbReference>
<dbReference type="STRING" id="450851.PHZ_c2245"/>
<dbReference type="SUPFAM" id="SSF51905">
    <property type="entry name" value="FAD/NAD(P)-binding domain"/>
    <property type="match status" value="1"/>
</dbReference>
<dbReference type="RefSeq" id="WP_012522796.1">
    <property type="nucleotide sequence ID" value="NC_011144.1"/>
</dbReference>
<feature type="domain" description="FAD dependent oxidoreductase" evidence="2">
    <location>
        <begin position="5"/>
        <end position="330"/>
    </location>
</feature>
<dbReference type="Proteomes" id="UP000001868">
    <property type="component" value="Chromosome"/>
</dbReference>
<sequence>MTTAIVAGGGFYGAMIAAYLKTRRGVGTVRLFEAAPELLGRASLVNQARVHSGYHYPRSFTTAYRSRVNYPRFVEAFGEATTPFQAVYALARRNSKVTPRQMERFCADIGAPLDPAPPQVARLFDPRLVAQAYLVEESAFDAAKLARAAERLLRDAGVEVRTGLEVTSVEAAPDGLTVAAGGEHHPAGVVFNCTYARLQRLAGPEAPPFGLKHEITELALVRPPPEFEGLGVTVMDGPFFSCMPFPARGLHSLSHVRYTPHLSWAEAGERDPYAVLDAYAKESRVDRMLRDAARYAPGLARSTVEGSLFTVKTVLTANEGDDGRPILFRRHGHEGRVFSVLGGKIDNVFDVLERLEAEELPA</sequence>
<dbReference type="EMBL" id="CP000747">
    <property type="protein sequence ID" value="ACG78655.1"/>
    <property type="molecule type" value="Genomic_DNA"/>
</dbReference>
<keyword evidence="1" id="KW-0560">Oxidoreductase</keyword>
<dbReference type="HOGENOM" id="CLU_043129_0_0_5"/>
<dbReference type="AlphaFoldDB" id="B4RF85"/>
<dbReference type="eggNOG" id="COG0579">
    <property type="taxonomic scope" value="Bacteria"/>
</dbReference>
<evidence type="ECO:0000259" key="2">
    <source>
        <dbReference type="Pfam" id="PF01266"/>
    </source>
</evidence>
<name>B4RF85_PHEZH</name>
<dbReference type="GO" id="GO:0016491">
    <property type="term" value="F:oxidoreductase activity"/>
    <property type="evidence" value="ECO:0007669"/>
    <property type="project" value="UniProtKB-KW"/>
</dbReference>
<evidence type="ECO:0000313" key="4">
    <source>
        <dbReference type="Proteomes" id="UP000001868"/>
    </source>
</evidence>
<dbReference type="InterPro" id="IPR036188">
    <property type="entry name" value="FAD/NAD-bd_sf"/>
</dbReference>
<dbReference type="OrthoDB" id="9815989at2"/>
<dbReference type="Gene3D" id="3.30.9.10">
    <property type="entry name" value="D-Amino Acid Oxidase, subunit A, domain 2"/>
    <property type="match status" value="1"/>
</dbReference>
<accession>B4RF85</accession>
<dbReference type="Gene3D" id="3.50.50.60">
    <property type="entry name" value="FAD/NAD(P)-binding domain"/>
    <property type="match status" value="1"/>
</dbReference>
<dbReference type="InterPro" id="IPR006076">
    <property type="entry name" value="FAD-dep_OxRdtase"/>
</dbReference>
<proteinExistence type="predicted"/>